<keyword evidence="2" id="KW-1133">Transmembrane helix</keyword>
<accession>A0A5E9G3G1</accession>
<evidence type="ECO:0000313" key="3">
    <source>
        <dbReference type="EMBL" id="SDO52150.1"/>
    </source>
</evidence>
<keyword evidence="2" id="KW-0812">Transmembrane</keyword>
<organism evidence="3 4">
    <name type="scientific">Cryobacterium flavum</name>
    <dbReference type="NCBI Taxonomy" id="1424659"/>
    <lineage>
        <taxon>Bacteria</taxon>
        <taxon>Bacillati</taxon>
        <taxon>Actinomycetota</taxon>
        <taxon>Actinomycetes</taxon>
        <taxon>Micrococcales</taxon>
        <taxon>Microbacteriaceae</taxon>
        <taxon>Cryobacterium</taxon>
    </lineage>
</organism>
<evidence type="ECO:0000256" key="2">
    <source>
        <dbReference type="SAM" id="Phobius"/>
    </source>
</evidence>
<reference evidence="3 4" key="1">
    <citation type="submission" date="2016-10" db="EMBL/GenBank/DDBJ databases">
        <authorList>
            <person name="Varghese N."/>
            <person name="Submissions S."/>
        </authorList>
    </citation>
    <scope>NUCLEOTIDE SEQUENCE [LARGE SCALE GENOMIC DNA]</scope>
    <source>
        <strain evidence="3 4">CGMCC 1.11215</strain>
    </source>
</reference>
<keyword evidence="2" id="KW-0472">Membrane</keyword>
<protein>
    <submittedName>
        <fullName evidence="3">Uncharacterized protein</fullName>
    </submittedName>
</protein>
<name>A0A5E9G3G1_9MICO</name>
<sequence length="97" mass="10322">MVLQELYMICHFALVVASPHLTLGHPVFVIMVAGGILLSLAVIMALLVFVVARQFDLRASSTQSGGAPPRSHFTPQITRCGRGTPMPRAPTGQTPVA</sequence>
<gene>
    <name evidence="3" type="ORF">SAMN05216368_12122</name>
</gene>
<feature type="transmembrane region" description="Helical" evidence="2">
    <location>
        <begin position="27"/>
        <end position="52"/>
    </location>
</feature>
<feature type="region of interest" description="Disordered" evidence="1">
    <location>
        <begin position="60"/>
        <end position="97"/>
    </location>
</feature>
<dbReference type="STRING" id="1424659.SAMN05216368_12122"/>
<evidence type="ECO:0000313" key="4">
    <source>
        <dbReference type="Proteomes" id="UP000199639"/>
    </source>
</evidence>
<dbReference type="EMBL" id="FNIB01000021">
    <property type="protein sequence ID" value="SDO52150.1"/>
    <property type="molecule type" value="Genomic_DNA"/>
</dbReference>
<evidence type="ECO:0000256" key="1">
    <source>
        <dbReference type="SAM" id="MobiDB-lite"/>
    </source>
</evidence>
<dbReference type="Proteomes" id="UP000199639">
    <property type="component" value="Unassembled WGS sequence"/>
</dbReference>
<dbReference type="AlphaFoldDB" id="A0A5E9G3G1"/>
<proteinExistence type="predicted"/>